<keyword evidence="1" id="KW-1133">Transmembrane helix</keyword>
<sequence>METKQMWQSTRKYWFYAMGAMLSIDGCILAGLLWGRRVLALRSSWDGWLLGAFMVGLLFEYLHQRNYYVTACLRMDHEQQHFILEQGRVFKRKTWIPYARVYGITQQTHVIKQYLHISDVEIQTAARCFALQGVPEHEVHRLIAQFNAEVKNMELAK</sequence>
<dbReference type="RefSeq" id="WP_124943737.1">
    <property type="nucleotide sequence ID" value="NZ_RHGY01000009.1"/>
</dbReference>
<feature type="transmembrane region" description="Helical" evidence="1">
    <location>
        <begin position="13"/>
        <end position="35"/>
    </location>
</feature>
<comment type="caution">
    <text evidence="2">The sequence shown here is derived from an EMBL/GenBank/DDBJ whole genome shotgun (WGS) entry which is preliminary data.</text>
</comment>
<evidence type="ECO:0000313" key="3">
    <source>
        <dbReference type="Proteomes" id="UP000275836"/>
    </source>
</evidence>
<evidence type="ECO:0008006" key="4">
    <source>
        <dbReference type="Google" id="ProtNLM"/>
    </source>
</evidence>
<dbReference type="AlphaFoldDB" id="A0A3P2RE81"/>
<dbReference type="OrthoDB" id="1750577at2"/>
<organism evidence="2 3">
    <name type="scientific">Weissella viridescens</name>
    <name type="common">Lactobacillus viridescens</name>
    <dbReference type="NCBI Taxonomy" id="1629"/>
    <lineage>
        <taxon>Bacteria</taxon>
        <taxon>Bacillati</taxon>
        <taxon>Bacillota</taxon>
        <taxon>Bacilli</taxon>
        <taxon>Lactobacillales</taxon>
        <taxon>Lactobacillaceae</taxon>
        <taxon>Weissella</taxon>
    </lineage>
</organism>
<evidence type="ECO:0000256" key="1">
    <source>
        <dbReference type="SAM" id="Phobius"/>
    </source>
</evidence>
<accession>A0A3P2RE81</accession>
<feature type="transmembrane region" description="Helical" evidence="1">
    <location>
        <begin position="47"/>
        <end position="63"/>
    </location>
</feature>
<gene>
    <name evidence="2" type="ORF">D3P96_07490</name>
</gene>
<evidence type="ECO:0000313" key="2">
    <source>
        <dbReference type="EMBL" id="RRG17471.1"/>
    </source>
</evidence>
<keyword evidence="1" id="KW-0812">Transmembrane</keyword>
<keyword evidence="1" id="KW-0472">Membrane</keyword>
<dbReference type="EMBL" id="RHGY01000009">
    <property type="protein sequence ID" value="RRG17471.1"/>
    <property type="molecule type" value="Genomic_DNA"/>
</dbReference>
<name>A0A3P2RE81_WEIVI</name>
<reference evidence="2 3" key="1">
    <citation type="submission" date="2018-10" db="EMBL/GenBank/DDBJ databases">
        <title>Draft genome sequence of Weissella viridescens UCO-SMC3.</title>
        <authorList>
            <person name="Garcia-Cancino A."/>
            <person name="Espinoza-Monje M."/>
            <person name="Albarracin L."/>
            <person name="Garcia-Castillo V."/>
            <person name="Campos-Martin J."/>
            <person name="Nakano Y."/>
            <person name="Guitierrez-Zamorano C."/>
            <person name="Ikeda-Ohtsubo W."/>
            <person name="Morita H."/>
            <person name="Kitazawa H."/>
            <person name="Villena J."/>
        </authorList>
    </citation>
    <scope>NUCLEOTIDE SEQUENCE [LARGE SCALE GENOMIC DNA]</scope>
    <source>
        <strain evidence="2 3">UCO-SMC3</strain>
    </source>
</reference>
<protein>
    <recommendedName>
        <fullName evidence="4">DUF304 domain-containing protein</fullName>
    </recommendedName>
</protein>
<proteinExistence type="predicted"/>
<dbReference type="Proteomes" id="UP000275836">
    <property type="component" value="Unassembled WGS sequence"/>
</dbReference>